<evidence type="ECO:0000313" key="3">
    <source>
        <dbReference type="EMBL" id="OJJ70219.1"/>
    </source>
</evidence>
<reference evidence="4" key="1">
    <citation type="journal article" date="2017" name="Genome Biol.">
        <title>Comparative genomics reveals high biological diversity and specific adaptations in the industrially and medically important fungal genus Aspergillus.</title>
        <authorList>
            <person name="de Vries R.P."/>
            <person name="Riley R."/>
            <person name="Wiebenga A."/>
            <person name="Aguilar-Osorio G."/>
            <person name="Amillis S."/>
            <person name="Uchima C.A."/>
            <person name="Anderluh G."/>
            <person name="Asadollahi M."/>
            <person name="Askin M."/>
            <person name="Barry K."/>
            <person name="Battaglia E."/>
            <person name="Bayram O."/>
            <person name="Benocci T."/>
            <person name="Braus-Stromeyer S.A."/>
            <person name="Caldana C."/>
            <person name="Canovas D."/>
            <person name="Cerqueira G.C."/>
            <person name="Chen F."/>
            <person name="Chen W."/>
            <person name="Choi C."/>
            <person name="Clum A."/>
            <person name="Dos Santos R.A."/>
            <person name="Damasio A.R."/>
            <person name="Diallinas G."/>
            <person name="Emri T."/>
            <person name="Fekete E."/>
            <person name="Flipphi M."/>
            <person name="Freyberg S."/>
            <person name="Gallo A."/>
            <person name="Gournas C."/>
            <person name="Habgood R."/>
            <person name="Hainaut M."/>
            <person name="Harispe M.L."/>
            <person name="Henrissat B."/>
            <person name="Hilden K.S."/>
            <person name="Hope R."/>
            <person name="Hossain A."/>
            <person name="Karabika E."/>
            <person name="Karaffa L."/>
            <person name="Karanyi Z."/>
            <person name="Krasevec N."/>
            <person name="Kuo A."/>
            <person name="Kusch H."/>
            <person name="LaButti K."/>
            <person name="Lagendijk E.L."/>
            <person name="Lapidus A."/>
            <person name="Levasseur A."/>
            <person name="Lindquist E."/>
            <person name="Lipzen A."/>
            <person name="Logrieco A.F."/>
            <person name="MacCabe A."/>
            <person name="Maekelae M.R."/>
            <person name="Malavazi I."/>
            <person name="Melin P."/>
            <person name="Meyer V."/>
            <person name="Mielnichuk N."/>
            <person name="Miskei M."/>
            <person name="Molnar A.P."/>
            <person name="Mule G."/>
            <person name="Ngan C.Y."/>
            <person name="Orejas M."/>
            <person name="Orosz E."/>
            <person name="Ouedraogo J.P."/>
            <person name="Overkamp K.M."/>
            <person name="Park H.-S."/>
            <person name="Perrone G."/>
            <person name="Piumi F."/>
            <person name="Punt P.J."/>
            <person name="Ram A.F."/>
            <person name="Ramon A."/>
            <person name="Rauscher S."/>
            <person name="Record E."/>
            <person name="Riano-Pachon D.M."/>
            <person name="Robert V."/>
            <person name="Roehrig J."/>
            <person name="Ruller R."/>
            <person name="Salamov A."/>
            <person name="Salih N.S."/>
            <person name="Samson R.A."/>
            <person name="Sandor E."/>
            <person name="Sanguinetti M."/>
            <person name="Schuetze T."/>
            <person name="Sepcic K."/>
            <person name="Shelest E."/>
            <person name="Sherlock G."/>
            <person name="Sophianopoulou V."/>
            <person name="Squina F.M."/>
            <person name="Sun H."/>
            <person name="Susca A."/>
            <person name="Todd R.B."/>
            <person name="Tsang A."/>
            <person name="Unkles S.E."/>
            <person name="van de Wiele N."/>
            <person name="van Rossen-Uffink D."/>
            <person name="Oliveira J.V."/>
            <person name="Vesth T.C."/>
            <person name="Visser J."/>
            <person name="Yu J.-H."/>
            <person name="Zhou M."/>
            <person name="Andersen M.R."/>
            <person name="Archer D.B."/>
            <person name="Baker S.E."/>
            <person name="Benoit I."/>
            <person name="Brakhage A.A."/>
            <person name="Braus G.H."/>
            <person name="Fischer R."/>
            <person name="Frisvad J.C."/>
            <person name="Goldman G.H."/>
            <person name="Houbraken J."/>
            <person name="Oakley B."/>
            <person name="Pocsi I."/>
            <person name="Scazzocchio C."/>
            <person name="Seiboth B."/>
            <person name="vanKuyk P.A."/>
            <person name="Wortman J."/>
            <person name="Dyer P.S."/>
            <person name="Grigoriev I.V."/>
        </authorList>
    </citation>
    <scope>NUCLEOTIDE SEQUENCE [LARGE SCALE GENOMIC DNA]</scope>
    <source>
        <strain evidence="4">CBS 101740 / IMI 381727 / IBT 21946</strain>
    </source>
</reference>
<dbReference type="RefSeq" id="XP_067477467.1">
    <property type="nucleotide sequence ID" value="XM_067628518.1"/>
</dbReference>
<sequence length="76" mass="7936">MQLFSALTLTVVTTLLTSAHGLVYIGEACSDSAAYDCTQDYSYIAICNGARWVEAAQCGAGCCAWPAGDPTPFCSC</sequence>
<organism evidence="3 4">
    <name type="scientific">Aspergillus brasiliensis (strain CBS 101740 / IMI 381727 / IBT 21946)</name>
    <dbReference type="NCBI Taxonomy" id="767769"/>
    <lineage>
        <taxon>Eukaryota</taxon>
        <taxon>Fungi</taxon>
        <taxon>Dikarya</taxon>
        <taxon>Ascomycota</taxon>
        <taxon>Pezizomycotina</taxon>
        <taxon>Eurotiomycetes</taxon>
        <taxon>Eurotiomycetidae</taxon>
        <taxon>Eurotiales</taxon>
        <taxon>Aspergillaceae</taxon>
        <taxon>Aspergillus</taxon>
        <taxon>Aspergillus subgen. Circumdati</taxon>
    </lineage>
</organism>
<dbReference type="EMBL" id="KV878687">
    <property type="protein sequence ID" value="OJJ70219.1"/>
    <property type="molecule type" value="Genomic_DNA"/>
</dbReference>
<accession>A0A1L9UEY2</accession>
<evidence type="ECO:0000313" key="4">
    <source>
        <dbReference type="Proteomes" id="UP000184499"/>
    </source>
</evidence>
<dbReference type="InterPro" id="IPR005089">
    <property type="entry name" value="CBM19"/>
</dbReference>
<dbReference type="OrthoDB" id="5210511at2759"/>
<dbReference type="Pfam" id="PF03427">
    <property type="entry name" value="CBM_19"/>
    <property type="match status" value="1"/>
</dbReference>
<dbReference type="GeneID" id="93581006"/>
<keyword evidence="1" id="KW-0732">Signal</keyword>
<dbReference type="GO" id="GO:0008061">
    <property type="term" value="F:chitin binding"/>
    <property type="evidence" value="ECO:0007669"/>
    <property type="project" value="InterPro"/>
</dbReference>
<keyword evidence="4" id="KW-1185">Reference proteome</keyword>
<feature type="signal peptide" evidence="1">
    <location>
        <begin position="1"/>
        <end position="21"/>
    </location>
</feature>
<evidence type="ECO:0000256" key="1">
    <source>
        <dbReference type="SAM" id="SignalP"/>
    </source>
</evidence>
<name>A0A1L9UEY2_ASPBC</name>
<dbReference type="Proteomes" id="UP000184499">
    <property type="component" value="Unassembled WGS sequence"/>
</dbReference>
<feature type="domain" description="Carbohydrate-binding module family 19" evidence="2">
    <location>
        <begin position="8"/>
        <end position="65"/>
    </location>
</feature>
<dbReference type="GO" id="GO:0006032">
    <property type="term" value="P:chitin catabolic process"/>
    <property type="evidence" value="ECO:0007669"/>
    <property type="project" value="InterPro"/>
</dbReference>
<dbReference type="AlphaFoldDB" id="A0A1L9UEY2"/>
<proteinExistence type="predicted"/>
<protein>
    <recommendedName>
        <fullName evidence="2">Carbohydrate-binding module family 19 domain-containing protein</fullName>
    </recommendedName>
</protein>
<gene>
    <name evidence="3" type="ORF">ASPBRDRAFT_652463</name>
</gene>
<feature type="chain" id="PRO_5013199900" description="Carbohydrate-binding module family 19 domain-containing protein" evidence="1">
    <location>
        <begin position="22"/>
        <end position="76"/>
    </location>
</feature>
<evidence type="ECO:0000259" key="2">
    <source>
        <dbReference type="Pfam" id="PF03427"/>
    </source>
</evidence>
<dbReference type="OMA" id="YDCTDDF"/>
<dbReference type="VEuPathDB" id="FungiDB:ASPBRDRAFT_652463"/>